<evidence type="ECO:0000313" key="3">
    <source>
        <dbReference type="Proteomes" id="UP000295479"/>
    </source>
</evidence>
<organism evidence="2 3">
    <name type="scientific">Flavobacterium cellulosilyticum</name>
    <dbReference type="NCBI Taxonomy" id="2541731"/>
    <lineage>
        <taxon>Bacteria</taxon>
        <taxon>Pseudomonadati</taxon>
        <taxon>Bacteroidota</taxon>
        <taxon>Flavobacteriia</taxon>
        <taxon>Flavobacteriales</taxon>
        <taxon>Flavobacteriaceae</taxon>
        <taxon>Flavobacterium</taxon>
    </lineage>
</organism>
<dbReference type="InterPro" id="IPR033427">
    <property type="entry name" value="DUF5123"/>
</dbReference>
<dbReference type="AlphaFoldDB" id="A0A4R5CA49"/>
<protein>
    <submittedName>
        <fullName evidence="2">DUF5123 domain-containing protein</fullName>
    </submittedName>
</protein>
<dbReference type="Pfam" id="PF17161">
    <property type="entry name" value="DUF5123"/>
    <property type="match status" value="1"/>
</dbReference>
<dbReference type="InterPro" id="IPR011050">
    <property type="entry name" value="Pectin_lyase_fold/virulence"/>
</dbReference>
<dbReference type="SUPFAM" id="SSF51126">
    <property type="entry name" value="Pectin lyase-like"/>
    <property type="match status" value="1"/>
</dbReference>
<dbReference type="OrthoDB" id="691503at2"/>
<evidence type="ECO:0000313" key="2">
    <source>
        <dbReference type="EMBL" id="TDD93902.1"/>
    </source>
</evidence>
<comment type="caution">
    <text evidence="2">The sequence shown here is derived from an EMBL/GenBank/DDBJ whole genome shotgun (WGS) entry which is preliminary data.</text>
</comment>
<dbReference type="PROSITE" id="PS51257">
    <property type="entry name" value="PROKAR_LIPOPROTEIN"/>
    <property type="match status" value="1"/>
</dbReference>
<dbReference type="Proteomes" id="UP000295479">
    <property type="component" value="Unassembled WGS sequence"/>
</dbReference>
<dbReference type="RefSeq" id="WP_132009601.1">
    <property type="nucleotide sequence ID" value="NZ_SMFK01000021.1"/>
</dbReference>
<feature type="domain" description="DUF5123" evidence="1">
    <location>
        <begin position="406"/>
        <end position="530"/>
    </location>
</feature>
<evidence type="ECO:0000259" key="1">
    <source>
        <dbReference type="Pfam" id="PF17161"/>
    </source>
</evidence>
<name>A0A4R5CA49_9FLAO</name>
<reference evidence="2 3" key="1">
    <citation type="submission" date="2019-03" db="EMBL/GenBank/DDBJ databases">
        <title>Flavobacterium AR-3-4 sp. nov. isolated from arctic soil.</title>
        <authorList>
            <person name="Chaudhary D.K."/>
        </authorList>
    </citation>
    <scope>NUCLEOTIDE SEQUENCE [LARGE SCALE GENOMIC DNA]</scope>
    <source>
        <strain evidence="2 3">AR-3-4</strain>
    </source>
</reference>
<accession>A0A4R5CA49</accession>
<keyword evidence="3" id="KW-1185">Reference proteome</keyword>
<gene>
    <name evidence="2" type="ORF">E0F76_18130</name>
</gene>
<dbReference type="SUPFAM" id="SSF49265">
    <property type="entry name" value="Fibronectin type III"/>
    <property type="match status" value="1"/>
</dbReference>
<proteinExistence type="predicted"/>
<dbReference type="EMBL" id="SMFK01000021">
    <property type="protein sequence ID" value="TDD93902.1"/>
    <property type="molecule type" value="Genomic_DNA"/>
</dbReference>
<sequence>MKNINIFKTLLVLVGVLFFYSCSENIEYPQTRLFRPVLNKNLLGVQNTVSIDMGKLKSAVYYKIEVSRDTFKTIIKSIDTPENKFIINNLLWNTMYQVRATAFAENEMYNSKVSDLGAVRTEPFPSVLQPAVSSDIIDTKAKVHWIVAGAEVTSVKVFAGDDDYLETPLASYNTTAADKLAGEIIIASLTPGTKYQLAIYSDGVIRGWNFYTTKIPIPIDDTYIDLRGINDPDILIPTMVSAAPGSTILLDGDFTYNAPSYSFDKSLKILSGYSFNPAGAIINVTGSFSFASGADAVSAIFDGVTLTGSTGGYLVNQTKDATAELLKFNNCKINTFRGLARLRSSNTGALNNVEINNSIVSNILDYAVFNNESSNFNYLNVLITKSTFYQIRRFLKNKSAGDMNSIIIKDCTFSEVVGVGGNYFFDFPSTNVTNGVTFENVIIGRAWDYGGANSGYDSYFTKSSQLGNTNFSFTNTYKTSAAVFLDPPPAPINFNYSKTITDLWNDPLNGDFTFIDSGFQGLKTCGDPRWRLK</sequence>
<dbReference type="InterPro" id="IPR036116">
    <property type="entry name" value="FN3_sf"/>
</dbReference>